<evidence type="ECO:0000313" key="5">
    <source>
        <dbReference type="Proteomes" id="UP000664132"/>
    </source>
</evidence>
<dbReference type="InterPro" id="IPR010730">
    <property type="entry name" value="HET"/>
</dbReference>
<sequence>MVCSACEVLTIDRLYLKGRQPVNTRDRTKWNRSGYLEFHPTYRSLQDSAGDGCTNCQHFHSRFVELGSGEELLANRIAALAGSENSPVPVIAWIDFWTKTSDEGRSRISNLSLQVGTEIVGPGINPLSLTFKVTRPRVLPEEDLNPSYEFKYIEVQKDLWHEENFDIARAWIDECIATHNEMKCPASKAKKLPTRLIDVSPSNQQDDTRLILSSKGGKGHYLALSHCWGPSVSGQRLTTTEATLNSRLRSIPLSTMPANFRDAAIITRKLGFRYLWIDSLCIIQDSRKDWEIESGNMGNIYTNAVLTLAAAAAKDSDGGMLGLGSEGEEWRTMLSNSTDDVQRPKITTKQQKARFRDRSRSDATHVKCHFKLNDYGKSSVTLEPVVRFPEVEEGWTQCVTEGPLADRGWCLQERLLSHRILYYGQRQIYWQCASSRLAADGGLVPDGRSDSAQGVSNGPTEWPDLLGLKQIQSSSKGQNIDRTQSADLKDVKAEESGDAKQSVYEIWRNVIHLSTNRELTKQTDRLPALAGMASIIHNLTGDTFLAGFWQKDLLISLLWTSSPLIFKEVDYRVIRPRLREPNWENKAPLLKGPSWSWASVDSAQRLKFLGGHKEKYSIRVWLDYEAKIASAETVLAGKLKFGEVQSGTLRLRGFTYPRHDTRTFSWIFPGAIGWVVLKLCPQSPWNRDKDKVHYDQVYWDYAPRQRLTCIPRLLLHTLFWLLNAVVMSLFGGSALHAGKSKYGARNCPACKQYLCLHILSIGSKEPSPPHGHEMTMWAVILEPVPGKSGVYRRIGVSNRRFFVPQHEYRGGCEESSDMLLPEVFALCDLQTVEII</sequence>
<keyword evidence="2" id="KW-0812">Transmembrane</keyword>
<feature type="compositionally biased region" description="Polar residues" evidence="1">
    <location>
        <begin position="473"/>
        <end position="486"/>
    </location>
</feature>
<accession>A0A8H7W8K5</accession>
<dbReference type="AlphaFoldDB" id="A0A8H7W8K5"/>
<keyword evidence="2" id="KW-0472">Membrane</keyword>
<proteinExistence type="predicted"/>
<dbReference type="Pfam" id="PF06985">
    <property type="entry name" value="HET"/>
    <property type="match status" value="1"/>
</dbReference>
<feature type="region of interest" description="Disordered" evidence="1">
    <location>
        <begin position="473"/>
        <end position="494"/>
    </location>
</feature>
<evidence type="ECO:0000259" key="3">
    <source>
        <dbReference type="Pfam" id="PF06985"/>
    </source>
</evidence>
<feature type="domain" description="Heterokaryon incompatibility" evidence="3">
    <location>
        <begin position="221"/>
        <end position="413"/>
    </location>
</feature>
<keyword evidence="5" id="KW-1185">Reference proteome</keyword>
<gene>
    <name evidence="4" type="ORF">IFR04_011992</name>
</gene>
<keyword evidence="2" id="KW-1133">Transmembrane helix</keyword>
<evidence type="ECO:0000256" key="2">
    <source>
        <dbReference type="SAM" id="Phobius"/>
    </source>
</evidence>
<evidence type="ECO:0000256" key="1">
    <source>
        <dbReference type="SAM" id="MobiDB-lite"/>
    </source>
</evidence>
<dbReference type="Proteomes" id="UP000664132">
    <property type="component" value="Unassembled WGS sequence"/>
</dbReference>
<dbReference type="PANTHER" id="PTHR33112:SF8">
    <property type="entry name" value="HETEROKARYON INCOMPATIBILITY DOMAIN-CONTAINING PROTEIN"/>
    <property type="match status" value="1"/>
</dbReference>
<feature type="transmembrane region" description="Helical" evidence="2">
    <location>
        <begin position="713"/>
        <end position="735"/>
    </location>
</feature>
<dbReference type="PANTHER" id="PTHR33112">
    <property type="entry name" value="DOMAIN PROTEIN, PUTATIVE-RELATED"/>
    <property type="match status" value="1"/>
</dbReference>
<reference evidence="4" key="1">
    <citation type="submission" date="2021-02" db="EMBL/GenBank/DDBJ databases">
        <title>Genome sequence Cadophora malorum strain M34.</title>
        <authorList>
            <person name="Stefanovic E."/>
            <person name="Vu D."/>
            <person name="Scully C."/>
            <person name="Dijksterhuis J."/>
            <person name="Roader J."/>
            <person name="Houbraken J."/>
        </authorList>
    </citation>
    <scope>NUCLEOTIDE SEQUENCE</scope>
    <source>
        <strain evidence="4">M34</strain>
    </source>
</reference>
<evidence type="ECO:0000313" key="4">
    <source>
        <dbReference type="EMBL" id="KAG4414854.1"/>
    </source>
</evidence>
<protein>
    <recommendedName>
        <fullName evidence="3">Heterokaryon incompatibility domain-containing protein</fullName>
    </recommendedName>
</protein>
<comment type="caution">
    <text evidence="4">The sequence shown here is derived from an EMBL/GenBank/DDBJ whole genome shotgun (WGS) entry which is preliminary data.</text>
</comment>
<dbReference type="OrthoDB" id="3532230at2759"/>
<organism evidence="4 5">
    <name type="scientific">Cadophora malorum</name>
    <dbReference type="NCBI Taxonomy" id="108018"/>
    <lineage>
        <taxon>Eukaryota</taxon>
        <taxon>Fungi</taxon>
        <taxon>Dikarya</taxon>
        <taxon>Ascomycota</taxon>
        <taxon>Pezizomycotina</taxon>
        <taxon>Leotiomycetes</taxon>
        <taxon>Helotiales</taxon>
        <taxon>Ploettnerulaceae</taxon>
        <taxon>Cadophora</taxon>
    </lineage>
</organism>
<name>A0A8H7W8K5_9HELO</name>
<dbReference type="EMBL" id="JAFJYH010000245">
    <property type="protein sequence ID" value="KAG4414854.1"/>
    <property type="molecule type" value="Genomic_DNA"/>
</dbReference>